<keyword evidence="5" id="KW-0813">Transport</keyword>
<dbReference type="Pfam" id="PF05529">
    <property type="entry name" value="Bap31"/>
    <property type="match status" value="1"/>
</dbReference>
<dbReference type="STRING" id="683840.U5HHU3"/>
<dbReference type="EnsemblFungi" id="MVLG_06615T1">
    <property type="protein sequence ID" value="MVLG_06615T1"/>
    <property type="gene ID" value="MVLG_06615"/>
</dbReference>
<reference evidence="9" key="1">
    <citation type="submission" date="2010-11" db="EMBL/GenBank/DDBJ databases">
        <title>The genome sequence of Microbotryum violaceum strain p1A1 Lamole.</title>
        <authorList>
            <person name="Cuomo C."/>
            <person name="Perlin M."/>
            <person name="Young S.K."/>
            <person name="Zeng Q."/>
            <person name="Gargeya S."/>
            <person name="Alvarado L."/>
            <person name="Berlin A."/>
            <person name="Chapman S.B."/>
            <person name="Chen Z."/>
            <person name="Freedman E."/>
            <person name="Gellesch M."/>
            <person name="Goldberg J."/>
            <person name="Griggs A."/>
            <person name="Gujja S."/>
            <person name="Heilman E."/>
            <person name="Heiman D."/>
            <person name="Howarth C."/>
            <person name="Mehta T."/>
            <person name="Neiman D."/>
            <person name="Pearson M."/>
            <person name="Roberts A."/>
            <person name="Saif S."/>
            <person name="Shea T."/>
            <person name="Shenoy N."/>
            <person name="Sisk P."/>
            <person name="Stolte C."/>
            <person name="Sykes S."/>
            <person name="White J."/>
            <person name="Yandava C."/>
            <person name="Haas B."/>
            <person name="Nusbaum C."/>
            <person name="Birren B."/>
        </authorList>
    </citation>
    <scope>NUCLEOTIDE SEQUENCE [LARGE SCALE GENOMIC DNA]</scope>
    <source>
        <strain evidence="9">p1A1 Lamole</strain>
    </source>
</reference>
<proteinExistence type="inferred from homology"/>
<dbReference type="InterPro" id="IPR040463">
    <property type="entry name" value="BAP29/BAP31_N"/>
</dbReference>
<dbReference type="HOGENOM" id="CLU_087648_0_1_1"/>
<keyword evidence="5" id="KW-0931">ER-Golgi transport</keyword>
<accession>U5HHU3</accession>
<evidence type="ECO:0000313" key="9">
    <source>
        <dbReference type="Proteomes" id="UP000017200"/>
    </source>
</evidence>
<dbReference type="InterPro" id="IPR008417">
    <property type="entry name" value="BAP29/BAP31"/>
</dbReference>
<keyword evidence="5" id="KW-0653">Protein transport</keyword>
<dbReference type="GO" id="GO:0006886">
    <property type="term" value="P:intracellular protein transport"/>
    <property type="evidence" value="ECO:0007669"/>
    <property type="project" value="UniProtKB-UniRule"/>
</dbReference>
<feature type="transmembrane region" description="Helical" evidence="5">
    <location>
        <begin position="49"/>
        <end position="70"/>
    </location>
</feature>
<dbReference type="EMBL" id="GL541776">
    <property type="protein sequence ID" value="KDE02849.1"/>
    <property type="molecule type" value="Genomic_DNA"/>
</dbReference>
<dbReference type="EMBL" id="GL541776">
    <property type="protein sequence ID" value="KDE02850.1"/>
    <property type="molecule type" value="Genomic_DNA"/>
</dbReference>
<organism evidence="7">
    <name type="scientific">Microbotryum lychnidis-dioicae (strain p1A1 Lamole / MvSl-1064)</name>
    <name type="common">Anther smut fungus</name>
    <dbReference type="NCBI Taxonomy" id="683840"/>
    <lineage>
        <taxon>Eukaryota</taxon>
        <taxon>Fungi</taxon>
        <taxon>Dikarya</taxon>
        <taxon>Basidiomycota</taxon>
        <taxon>Pucciniomycotina</taxon>
        <taxon>Microbotryomycetes</taxon>
        <taxon>Microbotryales</taxon>
        <taxon>Microbotryaceae</taxon>
        <taxon>Microbotryum</taxon>
    </lineage>
</organism>
<evidence type="ECO:0000313" key="8">
    <source>
        <dbReference type="EnsemblFungi" id="MVLG_06615T0"/>
    </source>
</evidence>
<evidence type="ECO:0000256" key="3">
    <source>
        <dbReference type="ARBA" id="ARBA00022989"/>
    </source>
</evidence>
<reference evidence="7 9" key="3">
    <citation type="journal article" date="2015" name="BMC Genomics">
        <title>Sex and parasites: genomic and transcriptomic analysis of Microbotryum lychnidis-dioicae, the biotrophic and plant-castrating anther smut fungus.</title>
        <authorList>
            <person name="Perlin M.H."/>
            <person name="Amselem J."/>
            <person name="Fontanillas E."/>
            <person name="Toh S.S."/>
            <person name="Chen Z."/>
            <person name="Goldberg J."/>
            <person name="Duplessis S."/>
            <person name="Henrissat B."/>
            <person name="Young S."/>
            <person name="Zeng Q."/>
            <person name="Aguileta G."/>
            <person name="Petit E."/>
            <person name="Badouin H."/>
            <person name="Andrews J."/>
            <person name="Razeeq D."/>
            <person name="Gabaldon T."/>
            <person name="Quesneville H."/>
            <person name="Giraud T."/>
            <person name="Hood M.E."/>
            <person name="Schultz D.J."/>
            <person name="Cuomo C.A."/>
        </authorList>
    </citation>
    <scope>NUCLEOTIDE SEQUENCE [LARGE SCALE GENOMIC DNA]</scope>
    <source>
        <strain evidence="7">P1A1 Lamole</strain>
        <strain evidence="9">p1A1 Lamole</strain>
    </source>
</reference>
<dbReference type="AlphaFoldDB" id="U5HHU3"/>
<dbReference type="OrthoDB" id="435607at2759"/>
<keyword evidence="5" id="KW-0256">Endoplasmic reticulum</keyword>
<evidence type="ECO:0000313" key="7">
    <source>
        <dbReference type="EMBL" id="KDE02850.1"/>
    </source>
</evidence>
<comment type="subcellular location">
    <subcellularLocation>
        <location evidence="5">Endoplasmic reticulum membrane</location>
        <topology evidence="5">Multi-pass membrane protein</topology>
    </subcellularLocation>
    <subcellularLocation>
        <location evidence="1">Membrane</location>
        <topology evidence="1">Multi-pass membrane protein</topology>
    </subcellularLocation>
</comment>
<dbReference type="EMBL" id="AEIJ01000825">
    <property type="status" value="NOT_ANNOTATED_CDS"/>
    <property type="molecule type" value="Genomic_DNA"/>
</dbReference>
<feature type="domain" description="BAP29/BAP31 transmembrane" evidence="6">
    <location>
        <begin position="1"/>
        <end position="135"/>
    </location>
</feature>
<dbReference type="EnsemblFungi" id="MVLG_06615T0">
    <property type="protein sequence ID" value="MVLG_06615T0"/>
    <property type="gene ID" value="MVLG_06615"/>
</dbReference>
<dbReference type="InParanoid" id="U5HHU3"/>
<comment type="similarity">
    <text evidence="5">Belongs to the BCAP29/BCAP31 family.</text>
</comment>
<dbReference type="PANTHER" id="PTHR12701:SF20">
    <property type="entry name" value="ENDOPLASMIC RETICULUM TRANSMEMBRANE PROTEIN"/>
    <property type="match status" value="1"/>
</dbReference>
<dbReference type="GO" id="GO:0006888">
    <property type="term" value="P:endoplasmic reticulum to Golgi vesicle-mediated transport"/>
    <property type="evidence" value="ECO:0007669"/>
    <property type="project" value="UniProtKB-UniRule"/>
</dbReference>
<evidence type="ECO:0000256" key="4">
    <source>
        <dbReference type="ARBA" id="ARBA00023136"/>
    </source>
</evidence>
<evidence type="ECO:0000256" key="2">
    <source>
        <dbReference type="ARBA" id="ARBA00022692"/>
    </source>
</evidence>
<sequence length="183" mass="20860">MAIPNQIVFGLLLFEIATFIVLIVPLPFTWRRALFKAIAESQLVAKAQYALKITFIFVFLLFADAVNHMLKIQREGVLNKQLGQRSDLRGESDYRSRKFLSERNFYLHGFTLFLSLILSRTYSLVLDLIKAQEDLALLKKANAGGGLMGSVGAGDEQLRKEYEDLSKRYDELVKKSPVEKKQD</sequence>
<evidence type="ECO:0000259" key="6">
    <source>
        <dbReference type="Pfam" id="PF05529"/>
    </source>
</evidence>
<dbReference type="PANTHER" id="PTHR12701">
    <property type="entry name" value="BCR-ASSOCIATED PROTEIN, BAP"/>
    <property type="match status" value="1"/>
</dbReference>
<protein>
    <recommendedName>
        <fullName evidence="5">Endoplasmic reticulum transmembrane protein</fullName>
    </recommendedName>
</protein>
<keyword evidence="9" id="KW-1185">Reference proteome</keyword>
<evidence type="ECO:0000256" key="1">
    <source>
        <dbReference type="ARBA" id="ARBA00004141"/>
    </source>
</evidence>
<dbReference type="GO" id="GO:0070973">
    <property type="term" value="P:protein localization to endoplasmic reticulum exit site"/>
    <property type="evidence" value="ECO:0007669"/>
    <property type="project" value="UniProtKB-UniRule"/>
</dbReference>
<reference evidence="8" key="4">
    <citation type="submission" date="2015-06" db="UniProtKB">
        <authorList>
            <consortium name="EnsemblFungi"/>
        </authorList>
    </citation>
    <scope>IDENTIFICATION</scope>
</reference>
<dbReference type="OMA" id="FIDCINR"/>
<comment type="function">
    <text evidence="5">May play a role in anterograde transport of membrane proteins from the endoplasmic reticulum to the Golgi.</text>
</comment>
<keyword evidence="2 5" id="KW-0812">Transmembrane</keyword>
<reference evidence="7" key="2">
    <citation type="submission" date="2010-11" db="EMBL/GenBank/DDBJ databases">
        <authorList>
            <consortium name="The Broad Institute Genome Sequencing Platform"/>
            <person name="Earl A."/>
            <person name="Ward D."/>
            <person name="Feldgarden M."/>
            <person name="Gevers D."/>
            <person name="Butler R."/>
            <person name="Young S.K."/>
            <person name="Zeng Q."/>
            <person name="Gargeya S."/>
            <person name="Fitzgerald M."/>
            <person name="Haas B."/>
            <person name="Abouelleil A."/>
            <person name="Alvarado L."/>
            <person name="Arachchi H.M."/>
            <person name="Berlin A."/>
            <person name="Brown A."/>
            <person name="Chapman S.B."/>
            <person name="Chen Z."/>
            <person name="Dunbar C."/>
            <person name="Freedman E."/>
            <person name="Gearin G."/>
            <person name="Gellesch M."/>
            <person name="Goldberg J."/>
            <person name="Griggs A."/>
            <person name="Gujja S."/>
            <person name="Heilman E."/>
            <person name="Heiman D."/>
            <person name="Howarth C."/>
            <person name="Larson L."/>
            <person name="Lui A."/>
            <person name="MacDonald P.J.P."/>
            <person name="Mehta T."/>
            <person name="Montmayeur A."/>
            <person name="Murphy C."/>
            <person name="Neiman D."/>
            <person name="Pearson M."/>
            <person name="Priest M."/>
            <person name="Roberts A."/>
            <person name="Saif S."/>
            <person name="Shea T."/>
            <person name="Shenoy N."/>
            <person name="Sisk P."/>
            <person name="Stolte C."/>
            <person name="Sykes S."/>
            <person name="White J."/>
            <person name="Yandava C."/>
            <person name="Wortman J."/>
            <person name="Nusbaum C."/>
            <person name="Birren B."/>
        </authorList>
    </citation>
    <scope>NUCLEOTIDE SEQUENCE</scope>
    <source>
        <strain evidence="7">P1A1 Lamole</strain>
    </source>
</reference>
<evidence type="ECO:0000256" key="5">
    <source>
        <dbReference type="RuleBase" id="RU367026"/>
    </source>
</evidence>
<keyword evidence="4 5" id="KW-0472">Membrane</keyword>
<dbReference type="FunCoup" id="U5HHU3">
    <property type="interactions" value="176"/>
</dbReference>
<dbReference type="Proteomes" id="UP000017200">
    <property type="component" value="Unassembled WGS sequence"/>
</dbReference>
<gene>
    <name evidence="7" type="ORF">MVLG_06615</name>
</gene>
<feature type="transmembrane region" description="Helical" evidence="5">
    <location>
        <begin position="6"/>
        <end position="28"/>
    </location>
</feature>
<keyword evidence="3 5" id="KW-1133">Transmembrane helix</keyword>
<name>U5HHU3_USTV1</name>
<feature type="transmembrane region" description="Helical" evidence="5">
    <location>
        <begin position="105"/>
        <end position="129"/>
    </location>
</feature>
<dbReference type="GO" id="GO:0005789">
    <property type="term" value="C:endoplasmic reticulum membrane"/>
    <property type="evidence" value="ECO:0007669"/>
    <property type="project" value="UniProtKB-SubCell"/>
</dbReference>